<feature type="binding site" evidence="4">
    <location>
        <position position="10"/>
    </location>
    <ligand>
        <name>Mg(2+)</name>
        <dbReference type="ChEBI" id="CHEBI:18420"/>
    </ligand>
</feature>
<feature type="active site" evidence="4">
    <location>
        <position position="106"/>
    </location>
</feature>
<dbReference type="Pfam" id="PF11799">
    <property type="entry name" value="IMS_C"/>
    <property type="match status" value="1"/>
</dbReference>
<evidence type="ECO:0000256" key="2">
    <source>
        <dbReference type="ARBA" id="ARBA00022457"/>
    </source>
</evidence>
<proteinExistence type="inferred from homology"/>
<feature type="binding site" evidence="4">
    <location>
        <position position="105"/>
    </location>
    <ligand>
        <name>Mg(2+)</name>
        <dbReference type="ChEBI" id="CHEBI:18420"/>
    </ligand>
</feature>
<feature type="site" description="Substrate discrimination" evidence="4">
    <location>
        <position position="15"/>
    </location>
</feature>
<dbReference type="PROSITE" id="PS50173">
    <property type="entry name" value="UMUC"/>
    <property type="match status" value="1"/>
</dbReference>
<dbReference type="CDD" id="cd03586">
    <property type="entry name" value="PolY_Pol_IV_kappa"/>
    <property type="match status" value="1"/>
</dbReference>
<comment type="similarity">
    <text evidence="1 4">Belongs to the DNA polymerase type-Y family.</text>
</comment>
<keyword evidence="4" id="KW-0238">DNA-binding</keyword>
<evidence type="ECO:0000256" key="3">
    <source>
        <dbReference type="ARBA" id="ARBA00022932"/>
    </source>
</evidence>
<dbReference type="InterPro" id="IPR050116">
    <property type="entry name" value="DNA_polymerase-Y"/>
</dbReference>
<dbReference type="AlphaFoldDB" id="A0A286GUK3"/>
<reference evidence="7" key="1">
    <citation type="submission" date="2017-09" db="EMBL/GenBank/DDBJ databases">
        <authorList>
            <person name="Varghese N."/>
            <person name="Submissions S."/>
        </authorList>
    </citation>
    <scope>NUCLEOTIDE SEQUENCE [LARGE SCALE GENOMIC DNA]</scope>
    <source>
        <strain evidence="7">DSM 29961</strain>
    </source>
</reference>
<dbReference type="InterPro" id="IPR036775">
    <property type="entry name" value="DNA_pol_Y-fam_lit_finger_sf"/>
</dbReference>
<dbReference type="Gene3D" id="1.10.150.20">
    <property type="entry name" value="5' to 3' exonuclease, C-terminal subdomain"/>
    <property type="match status" value="1"/>
</dbReference>
<dbReference type="PANTHER" id="PTHR11076">
    <property type="entry name" value="DNA REPAIR POLYMERASE UMUC / TRANSFERASE FAMILY MEMBER"/>
    <property type="match status" value="1"/>
</dbReference>
<protein>
    <recommendedName>
        <fullName evidence="4">DNA polymerase IV</fullName>
        <shortName evidence="4">Pol IV</shortName>
        <ecNumber evidence="4">2.7.7.7</ecNumber>
    </recommendedName>
</protein>
<dbReference type="InterPro" id="IPR017961">
    <property type="entry name" value="DNA_pol_Y-fam_little_finger"/>
</dbReference>
<dbReference type="Proteomes" id="UP000219452">
    <property type="component" value="Unassembled WGS sequence"/>
</dbReference>
<dbReference type="GO" id="GO:0006261">
    <property type="term" value="P:DNA-templated DNA replication"/>
    <property type="evidence" value="ECO:0007669"/>
    <property type="project" value="UniProtKB-UniRule"/>
</dbReference>
<evidence type="ECO:0000259" key="5">
    <source>
        <dbReference type="PROSITE" id="PS50173"/>
    </source>
</evidence>
<evidence type="ECO:0000256" key="4">
    <source>
        <dbReference type="HAMAP-Rule" id="MF_01113"/>
    </source>
</evidence>
<feature type="domain" description="UmuC" evidence="5">
    <location>
        <begin position="6"/>
        <end position="187"/>
    </location>
</feature>
<dbReference type="EMBL" id="OCNH01000009">
    <property type="protein sequence ID" value="SOD99170.1"/>
    <property type="molecule type" value="Genomic_DNA"/>
</dbReference>
<comment type="function">
    <text evidence="4">Poorly processive, error-prone DNA polymerase involved in untargeted mutagenesis. Copies undamaged DNA at stalled replication forks, which arise in vivo from mismatched or misaligned primer ends. These misaligned primers can be extended by PolIV. Exhibits no 3'-5' exonuclease (proofreading) activity. May be involved in translesional synthesis, in conjunction with the beta clamp from PolIII.</text>
</comment>
<dbReference type="PANTHER" id="PTHR11076:SF33">
    <property type="entry name" value="DNA POLYMERASE KAPPA"/>
    <property type="match status" value="1"/>
</dbReference>
<dbReference type="RefSeq" id="WP_097131665.1">
    <property type="nucleotide sequence ID" value="NZ_OCNH01000009.1"/>
</dbReference>
<keyword evidence="4" id="KW-0227">DNA damage</keyword>
<evidence type="ECO:0000256" key="1">
    <source>
        <dbReference type="ARBA" id="ARBA00010945"/>
    </source>
</evidence>
<dbReference type="InterPro" id="IPR043502">
    <property type="entry name" value="DNA/RNA_pol_sf"/>
</dbReference>
<keyword evidence="7" id="KW-1185">Reference proteome</keyword>
<dbReference type="GO" id="GO:0042276">
    <property type="term" value="P:error-prone translesion synthesis"/>
    <property type="evidence" value="ECO:0007669"/>
    <property type="project" value="TreeGrafter"/>
</dbReference>
<evidence type="ECO:0000313" key="6">
    <source>
        <dbReference type="EMBL" id="SOD99170.1"/>
    </source>
</evidence>
<comment type="subunit">
    <text evidence="4">Monomer.</text>
</comment>
<dbReference type="GO" id="GO:0009432">
    <property type="term" value="P:SOS response"/>
    <property type="evidence" value="ECO:0007669"/>
    <property type="project" value="TreeGrafter"/>
</dbReference>
<dbReference type="GO" id="GO:0003684">
    <property type="term" value="F:damaged DNA binding"/>
    <property type="evidence" value="ECO:0007669"/>
    <property type="project" value="InterPro"/>
</dbReference>
<keyword evidence="3 4" id="KW-0239">DNA-directed DNA polymerase</keyword>
<keyword evidence="4" id="KW-0963">Cytoplasm</keyword>
<dbReference type="GO" id="GO:0003887">
    <property type="term" value="F:DNA-directed DNA polymerase activity"/>
    <property type="evidence" value="ECO:0007669"/>
    <property type="project" value="UniProtKB-UniRule"/>
</dbReference>
<keyword evidence="4" id="KW-0808">Transferase</keyword>
<dbReference type="SUPFAM" id="SSF100879">
    <property type="entry name" value="Lesion bypass DNA polymerase (Y-family), little finger domain"/>
    <property type="match status" value="1"/>
</dbReference>
<dbReference type="OrthoDB" id="9808813at2"/>
<dbReference type="InterPro" id="IPR001126">
    <property type="entry name" value="UmuC"/>
</dbReference>
<comment type="subcellular location">
    <subcellularLocation>
        <location evidence="4">Cytoplasm</location>
    </subcellularLocation>
</comment>
<dbReference type="GO" id="GO:0005829">
    <property type="term" value="C:cytosol"/>
    <property type="evidence" value="ECO:0007669"/>
    <property type="project" value="TreeGrafter"/>
</dbReference>
<dbReference type="InterPro" id="IPR022880">
    <property type="entry name" value="DNApol_IV"/>
</dbReference>
<dbReference type="HAMAP" id="MF_01113">
    <property type="entry name" value="DNApol_IV"/>
    <property type="match status" value="1"/>
</dbReference>
<dbReference type="InterPro" id="IPR043128">
    <property type="entry name" value="Rev_trsase/Diguanyl_cyclase"/>
</dbReference>
<dbReference type="EC" id="2.7.7.7" evidence="4"/>
<comment type="catalytic activity">
    <reaction evidence="4">
        <text>DNA(n) + a 2'-deoxyribonucleoside 5'-triphosphate = DNA(n+1) + diphosphate</text>
        <dbReference type="Rhea" id="RHEA:22508"/>
        <dbReference type="Rhea" id="RHEA-COMP:17339"/>
        <dbReference type="Rhea" id="RHEA-COMP:17340"/>
        <dbReference type="ChEBI" id="CHEBI:33019"/>
        <dbReference type="ChEBI" id="CHEBI:61560"/>
        <dbReference type="ChEBI" id="CHEBI:173112"/>
        <dbReference type="EC" id="2.7.7.7"/>
    </reaction>
</comment>
<keyword evidence="4" id="KW-0460">Magnesium</keyword>
<gene>
    <name evidence="4" type="primary">dinB</name>
    <name evidence="6" type="ORF">SAMN06269250_6300</name>
</gene>
<dbReference type="Gene3D" id="3.30.1490.100">
    <property type="entry name" value="DNA polymerase, Y-family, little finger domain"/>
    <property type="match status" value="1"/>
</dbReference>
<dbReference type="Pfam" id="PF00817">
    <property type="entry name" value="IMS"/>
    <property type="match status" value="1"/>
</dbReference>
<dbReference type="GO" id="GO:0000287">
    <property type="term" value="F:magnesium ion binding"/>
    <property type="evidence" value="ECO:0007669"/>
    <property type="project" value="UniProtKB-UniRule"/>
</dbReference>
<accession>A0A286GUK3</accession>
<comment type="cofactor">
    <cofactor evidence="4">
        <name>Mg(2+)</name>
        <dbReference type="ChEBI" id="CHEBI:18420"/>
    </cofactor>
    <text evidence="4">Binds 2 magnesium ions per subunit.</text>
</comment>
<dbReference type="NCBIfam" id="NF002677">
    <property type="entry name" value="PRK02406.1"/>
    <property type="match status" value="1"/>
</dbReference>
<dbReference type="SUPFAM" id="SSF56672">
    <property type="entry name" value="DNA/RNA polymerases"/>
    <property type="match status" value="1"/>
</dbReference>
<keyword evidence="4" id="KW-0234">DNA repair</keyword>
<evidence type="ECO:0000313" key="7">
    <source>
        <dbReference type="Proteomes" id="UP000219452"/>
    </source>
</evidence>
<organism evidence="6 7">
    <name type="scientific">Spirosoma fluviale</name>
    <dbReference type="NCBI Taxonomy" id="1597977"/>
    <lineage>
        <taxon>Bacteria</taxon>
        <taxon>Pseudomonadati</taxon>
        <taxon>Bacteroidota</taxon>
        <taxon>Cytophagia</taxon>
        <taxon>Cytophagales</taxon>
        <taxon>Cytophagaceae</taxon>
        <taxon>Spirosoma</taxon>
    </lineage>
</organism>
<dbReference type="Gene3D" id="3.40.1170.60">
    <property type="match status" value="1"/>
</dbReference>
<keyword evidence="4" id="KW-0479">Metal-binding</keyword>
<sequence length="358" mass="40675">MATNRILHLDMDAFYASIEQRDQPRYRGKPLIVARPAAERGVVSACSYQARAFGIHAGMPTAVAVRKCPTLVVVPPNLDLYKDVSRTIMSVLRQFTKRVEPLAFDEAYLDVSDRCPDWTSALELASTLKQTIFEWTNLTCSVGVSFNKFLAKLASCYQKPDGLTFISPTNFPLFIEQTPVTKFYGIGDVTGNTLRQMGIFTGKELMRLDEATLVRLFRKRGSVIYQCIRGIDERKVDNNRQSKSYGKEYTFAQDVNARSDELDEALRNLTILLCDRLTQNGHQTQRLLLKVRFADFNETSKRFTLEQPTDYASVIEETTKLVLQRVVRDSRKIRRIGVYALDFALPLSLNTNSQLSLL</sequence>
<keyword evidence="4" id="KW-0235">DNA replication</keyword>
<name>A0A286GUK3_9BACT</name>
<dbReference type="Gene3D" id="3.30.70.270">
    <property type="match status" value="1"/>
</dbReference>
<keyword evidence="2 4" id="KW-0515">Mutator protein</keyword>
<keyword evidence="4" id="KW-0548">Nucleotidyltransferase</keyword>
<dbReference type="GO" id="GO:0006281">
    <property type="term" value="P:DNA repair"/>
    <property type="evidence" value="ECO:0007669"/>
    <property type="project" value="UniProtKB-UniRule"/>
</dbReference>